<protein>
    <submittedName>
        <fullName evidence="1">Uncharacterized protein</fullName>
    </submittedName>
</protein>
<organism evidence="1 2">
    <name type="scientific">Luteibacter sahnii</name>
    <dbReference type="NCBI Taxonomy" id="3021977"/>
    <lineage>
        <taxon>Bacteria</taxon>
        <taxon>Pseudomonadati</taxon>
        <taxon>Pseudomonadota</taxon>
        <taxon>Gammaproteobacteria</taxon>
        <taxon>Lysobacterales</taxon>
        <taxon>Rhodanobacteraceae</taxon>
        <taxon>Luteibacter</taxon>
    </lineage>
</organism>
<dbReference type="Proteomes" id="UP001528850">
    <property type="component" value="Unassembled WGS sequence"/>
</dbReference>
<keyword evidence="2" id="KW-1185">Reference proteome</keyword>
<dbReference type="EMBL" id="JARJJS010000001">
    <property type="protein sequence ID" value="MDF4023533.1"/>
    <property type="molecule type" value="Genomic_DNA"/>
</dbReference>
<evidence type="ECO:0000313" key="1">
    <source>
        <dbReference type="EMBL" id="MDF4023533.1"/>
    </source>
</evidence>
<reference evidence="1 2" key="1">
    <citation type="journal article" date="2024" name="Curr. Microbiol.">
        <title>Luteibacter sahnii sp. nov., A Novel Yellow-Colored Xanthomonadin Pigment Producing Probiotic Bacterium from Healthy Rice Seed Microbiome.</title>
        <authorList>
            <person name="Jaiswal G."/>
            <person name="Rana R."/>
            <person name="Nayak P.K."/>
            <person name="Chouhan R."/>
            <person name="Gandhi S.G."/>
            <person name="Patel H.K."/>
            <person name="Patil P.B."/>
        </authorList>
    </citation>
    <scope>NUCLEOTIDE SEQUENCE [LARGE SCALE GENOMIC DNA]</scope>
    <source>
        <strain evidence="1 2">PPL201</strain>
    </source>
</reference>
<proteinExistence type="predicted"/>
<gene>
    <name evidence="1" type="ORF">P3W24_00905</name>
</gene>
<evidence type="ECO:0000313" key="2">
    <source>
        <dbReference type="Proteomes" id="UP001528850"/>
    </source>
</evidence>
<name>A0ABT6B6L9_9GAMM</name>
<accession>A0ABT6B6L9</accession>
<dbReference type="RefSeq" id="WP_320551015.1">
    <property type="nucleotide sequence ID" value="NZ_JAQLOK010000002.1"/>
</dbReference>
<comment type="caution">
    <text evidence="1">The sequence shown here is derived from an EMBL/GenBank/DDBJ whole genome shotgun (WGS) entry which is preliminary data.</text>
</comment>
<sequence>MPMSLLDRFRPSSPALLVVVVDGEPLCTITADELPVEKTPSMRVSQRSVVAFVDSDGTAHRHALPPVEGWAHFSIRVHASRACQADVVIGDSATFDPDAVLQDRATGVRFQPFFLPGAPTTNAAFAGQGLFARGLHFSGNVTPGVIRLSCECDACHRSFLIRSYHAGFSNAGYFYSASGRFTLVVGTHVPGSPAPLSAPDQAALATLERSLPAAPDGTRYAYMNPFRCPHCAAPYIDFAAHPGLREKEYYGNYFDDVELQRVEPPEPPATRQDND</sequence>